<dbReference type="SUPFAM" id="SSF54821">
    <property type="entry name" value="Ribosomal protein S3 C-terminal domain"/>
    <property type="match status" value="1"/>
</dbReference>
<dbReference type="Pfam" id="PF00189">
    <property type="entry name" value="Ribosomal_S3_C"/>
    <property type="match status" value="1"/>
</dbReference>
<reference evidence="12" key="2">
    <citation type="journal article" date="2021" name="PeerJ">
        <title>Extensive microbial diversity within the chicken gut microbiome revealed by metagenomics and culture.</title>
        <authorList>
            <person name="Gilroy R."/>
            <person name="Ravi A."/>
            <person name="Getino M."/>
            <person name="Pursley I."/>
            <person name="Horton D.L."/>
            <person name="Alikhan N.F."/>
            <person name="Baker D."/>
            <person name="Gharbi K."/>
            <person name="Hall N."/>
            <person name="Watson M."/>
            <person name="Adriaenssens E.M."/>
            <person name="Foster-Nyarko E."/>
            <person name="Jarju S."/>
            <person name="Secka A."/>
            <person name="Antonio M."/>
            <person name="Oren A."/>
            <person name="Chaudhuri R.R."/>
            <person name="La Ragione R."/>
            <person name="Hildebrand F."/>
            <person name="Pallen M.J."/>
        </authorList>
    </citation>
    <scope>NUCLEOTIDE SEQUENCE</scope>
    <source>
        <strain evidence="12">1370</strain>
    </source>
</reference>
<dbReference type="HAMAP" id="MF_01309_B">
    <property type="entry name" value="Ribosomal_uS3_B"/>
    <property type="match status" value="1"/>
</dbReference>
<evidence type="ECO:0000256" key="1">
    <source>
        <dbReference type="ARBA" id="ARBA00010761"/>
    </source>
</evidence>
<dbReference type="InterPro" id="IPR004044">
    <property type="entry name" value="KH_dom_type_2"/>
</dbReference>
<dbReference type="PROSITE" id="PS00548">
    <property type="entry name" value="RIBOSOMAL_S3"/>
    <property type="match status" value="1"/>
</dbReference>
<evidence type="ECO:0000256" key="8">
    <source>
        <dbReference type="HAMAP-Rule" id="MF_01309"/>
    </source>
</evidence>
<dbReference type="InterPro" id="IPR009019">
    <property type="entry name" value="KH_sf_prok-type"/>
</dbReference>
<dbReference type="Gene3D" id="3.30.1140.32">
    <property type="entry name" value="Ribosomal protein S3, C-terminal domain"/>
    <property type="match status" value="1"/>
</dbReference>
<name>A0A9D1NQ97_9FIRM</name>
<dbReference type="Gene3D" id="3.30.300.20">
    <property type="match status" value="1"/>
</dbReference>
<dbReference type="CDD" id="cd02412">
    <property type="entry name" value="KH-II_30S_S3"/>
    <property type="match status" value="1"/>
</dbReference>
<dbReference type="InterPro" id="IPR018280">
    <property type="entry name" value="Ribosomal_uS3_CS"/>
</dbReference>
<dbReference type="InterPro" id="IPR005704">
    <property type="entry name" value="Ribosomal_uS3_bac-typ"/>
</dbReference>
<keyword evidence="2 8" id="KW-0699">rRNA-binding</keyword>
<comment type="similarity">
    <text evidence="1 8 9">Belongs to the universal ribosomal protein uS3 family.</text>
</comment>
<keyword evidence="5 8" id="KW-0687">Ribonucleoprotein</keyword>
<evidence type="ECO:0000313" key="13">
    <source>
        <dbReference type="Proteomes" id="UP000823960"/>
    </source>
</evidence>
<evidence type="ECO:0000256" key="5">
    <source>
        <dbReference type="ARBA" id="ARBA00023274"/>
    </source>
</evidence>
<accession>A0A9D1NQ97</accession>
<gene>
    <name evidence="8 12" type="primary">rpsC</name>
    <name evidence="12" type="ORF">IAD28_02670</name>
</gene>
<dbReference type="InterPro" id="IPR001351">
    <property type="entry name" value="Ribosomal_uS3_C"/>
</dbReference>
<evidence type="ECO:0000256" key="4">
    <source>
        <dbReference type="ARBA" id="ARBA00022980"/>
    </source>
</evidence>
<keyword evidence="4 8" id="KW-0689">Ribosomal protein</keyword>
<dbReference type="EMBL" id="DVOL01000036">
    <property type="protein sequence ID" value="HIV10583.1"/>
    <property type="molecule type" value="Genomic_DNA"/>
</dbReference>
<evidence type="ECO:0000313" key="12">
    <source>
        <dbReference type="EMBL" id="HIV10583.1"/>
    </source>
</evidence>
<evidence type="ECO:0000256" key="2">
    <source>
        <dbReference type="ARBA" id="ARBA00022730"/>
    </source>
</evidence>
<dbReference type="GO" id="GO:0022627">
    <property type="term" value="C:cytosolic small ribosomal subunit"/>
    <property type="evidence" value="ECO:0007669"/>
    <property type="project" value="TreeGrafter"/>
</dbReference>
<dbReference type="InterPro" id="IPR057258">
    <property type="entry name" value="Ribosomal_uS3"/>
</dbReference>
<dbReference type="PANTHER" id="PTHR11760:SF19">
    <property type="entry name" value="SMALL RIBOSOMAL SUBUNIT PROTEIN US3C"/>
    <property type="match status" value="1"/>
</dbReference>
<dbReference type="Pfam" id="PF07650">
    <property type="entry name" value="KH_2"/>
    <property type="match status" value="1"/>
</dbReference>
<evidence type="ECO:0000259" key="11">
    <source>
        <dbReference type="PROSITE" id="PS50823"/>
    </source>
</evidence>
<keyword evidence="3 8" id="KW-0694">RNA-binding</keyword>
<dbReference type="PROSITE" id="PS50823">
    <property type="entry name" value="KH_TYPE_2"/>
    <property type="match status" value="1"/>
</dbReference>
<dbReference type="GO" id="GO:0003729">
    <property type="term" value="F:mRNA binding"/>
    <property type="evidence" value="ECO:0007669"/>
    <property type="project" value="UniProtKB-UniRule"/>
</dbReference>
<protein>
    <recommendedName>
        <fullName evidence="7 8">Small ribosomal subunit protein uS3</fullName>
    </recommendedName>
</protein>
<reference evidence="12" key="1">
    <citation type="submission" date="2020-10" db="EMBL/GenBank/DDBJ databases">
        <authorList>
            <person name="Gilroy R."/>
        </authorList>
    </citation>
    <scope>NUCLEOTIDE SEQUENCE</scope>
    <source>
        <strain evidence="12">1370</strain>
    </source>
</reference>
<comment type="caution">
    <text evidence="12">The sequence shown here is derived from an EMBL/GenBank/DDBJ whole genome shotgun (WGS) entry which is preliminary data.</text>
</comment>
<evidence type="ECO:0000256" key="6">
    <source>
        <dbReference type="ARBA" id="ARBA00024998"/>
    </source>
</evidence>
<evidence type="ECO:0000256" key="9">
    <source>
        <dbReference type="RuleBase" id="RU003624"/>
    </source>
</evidence>
<dbReference type="SMART" id="SM00322">
    <property type="entry name" value="KH"/>
    <property type="match status" value="1"/>
</dbReference>
<comment type="subunit">
    <text evidence="8">Part of the 30S ribosomal subunit. Forms a tight complex with proteins S10 and S14.</text>
</comment>
<dbReference type="GO" id="GO:0003735">
    <property type="term" value="F:structural constituent of ribosome"/>
    <property type="evidence" value="ECO:0007669"/>
    <property type="project" value="InterPro"/>
</dbReference>
<comment type="function">
    <text evidence="6 8">Binds the lower part of the 30S subunit head. Binds mRNA in the 70S ribosome, positioning it for translation.</text>
</comment>
<evidence type="ECO:0000256" key="3">
    <source>
        <dbReference type="ARBA" id="ARBA00022884"/>
    </source>
</evidence>
<dbReference type="Proteomes" id="UP000823960">
    <property type="component" value="Unassembled WGS sequence"/>
</dbReference>
<dbReference type="InterPro" id="IPR004087">
    <property type="entry name" value="KH_dom"/>
</dbReference>
<proteinExistence type="inferred from homology"/>
<dbReference type="InterPro" id="IPR015946">
    <property type="entry name" value="KH_dom-like_a/b"/>
</dbReference>
<sequence>MGQKVNPHGLRVGVIKDWDSRWFADKATFGDTLVEDYNIRSYIKKTLYAAGVPKIEIERFANKVKINIHCAKPGVVIGRGGEAIDKLKADIEKKIGKTVSLNIIEVKSPDLSAQLVAERIALDLENRVSFRRAMKSGIGRAMKLGAKGIKVKASGRLGGAEIARSESYHEGTIPLQTIRADIDYGFAEASTTYGKIGVKVWIYRGEVLKGQAPKTEERPDRRQRRPRNGDDRPRRRDDRRPRGDRSERTERREGGNR</sequence>
<dbReference type="GO" id="GO:0006412">
    <property type="term" value="P:translation"/>
    <property type="evidence" value="ECO:0007669"/>
    <property type="project" value="UniProtKB-UniRule"/>
</dbReference>
<feature type="compositionally biased region" description="Basic and acidic residues" evidence="10">
    <location>
        <begin position="227"/>
        <end position="257"/>
    </location>
</feature>
<dbReference type="NCBIfam" id="TIGR01009">
    <property type="entry name" value="rpsC_bact"/>
    <property type="match status" value="1"/>
</dbReference>
<dbReference type="InterPro" id="IPR036419">
    <property type="entry name" value="Ribosomal_S3_C_sf"/>
</dbReference>
<evidence type="ECO:0000256" key="7">
    <source>
        <dbReference type="ARBA" id="ARBA00035257"/>
    </source>
</evidence>
<feature type="region of interest" description="Disordered" evidence="10">
    <location>
        <begin position="211"/>
        <end position="257"/>
    </location>
</feature>
<dbReference type="FunFam" id="3.30.300.20:FF:000001">
    <property type="entry name" value="30S ribosomal protein S3"/>
    <property type="match status" value="1"/>
</dbReference>
<dbReference type="SUPFAM" id="SSF54814">
    <property type="entry name" value="Prokaryotic type KH domain (KH-domain type II)"/>
    <property type="match status" value="1"/>
</dbReference>
<feature type="domain" description="KH type-2" evidence="11">
    <location>
        <begin position="39"/>
        <end position="107"/>
    </location>
</feature>
<dbReference type="GO" id="GO:0019843">
    <property type="term" value="F:rRNA binding"/>
    <property type="evidence" value="ECO:0007669"/>
    <property type="project" value="UniProtKB-UniRule"/>
</dbReference>
<evidence type="ECO:0000256" key="10">
    <source>
        <dbReference type="SAM" id="MobiDB-lite"/>
    </source>
</evidence>
<dbReference type="PANTHER" id="PTHR11760">
    <property type="entry name" value="30S/40S RIBOSOMAL PROTEIN S3"/>
    <property type="match status" value="1"/>
</dbReference>
<organism evidence="12 13">
    <name type="scientific">Candidatus Faeciplasma avium</name>
    <dbReference type="NCBI Taxonomy" id="2840798"/>
    <lineage>
        <taxon>Bacteria</taxon>
        <taxon>Bacillati</taxon>
        <taxon>Bacillota</taxon>
        <taxon>Clostridia</taxon>
        <taxon>Eubacteriales</taxon>
        <taxon>Oscillospiraceae</taxon>
        <taxon>Oscillospiraceae incertae sedis</taxon>
        <taxon>Candidatus Faeciplasma</taxon>
    </lineage>
</organism>
<dbReference type="AlphaFoldDB" id="A0A9D1NQ97"/>